<evidence type="ECO:0000256" key="2">
    <source>
        <dbReference type="ARBA" id="ARBA00022448"/>
    </source>
</evidence>
<dbReference type="InterPro" id="IPR000515">
    <property type="entry name" value="MetI-like"/>
</dbReference>
<keyword evidence="6" id="KW-0571">Peptide transport</keyword>
<feature type="domain" description="ABC transmembrane type-1" evidence="14">
    <location>
        <begin position="105"/>
        <end position="296"/>
    </location>
</feature>
<sequence>MSEASVSANASAPKAAPESKEGKKEVKHLSYGALIARRFFRQPSAVVGVVLLAILVLFALFGSSIAQWGYDEPDFLSLSGAPSSSHWLGTDPGGSDLYALVVHGLGKSLLIGVITSVATMAIAAIYGTAIAFFGGWVERIGMWILDCLLVVPSFLLIAMLVRAANATAGWIWLVIGLTAFGWVGYARIIRTMTLSLRERDYVKAAHFMGVGSFKIILRHLVPNLASLIIINTVLGVVGAVNSETALSFLGVGIKPPDTSLGSILQTGQSTIQTAPWILLAPSVVLILLCFSMQLIGDGLRDALDPNSAAGGKVGA</sequence>
<dbReference type="Pfam" id="PF00528">
    <property type="entry name" value="BPD_transp_1"/>
    <property type="match status" value="1"/>
</dbReference>
<accession>A0A5J5DUI7</accession>
<organism evidence="16 17">
    <name type="scientific">Bifidobacterium vespertilionis</name>
    <dbReference type="NCBI Taxonomy" id="2562524"/>
    <lineage>
        <taxon>Bacteria</taxon>
        <taxon>Bacillati</taxon>
        <taxon>Actinomycetota</taxon>
        <taxon>Actinomycetes</taxon>
        <taxon>Bifidobacteriales</taxon>
        <taxon>Bifidobacteriaceae</taxon>
        <taxon>Bifidobacterium</taxon>
    </lineage>
</organism>
<feature type="region of interest" description="Disordered" evidence="13">
    <location>
        <begin position="1"/>
        <end position="23"/>
    </location>
</feature>
<feature type="compositionally biased region" description="Polar residues" evidence="13">
    <location>
        <begin position="1"/>
        <end position="10"/>
    </location>
</feature>
<dbReference type="InterPro" id="IPR035906">
    <property type="entry name" value="MetI-like_sf"/>
</dbReference>
<protein>
    <recommendedName>
        <fullName evidence="11">Oligopeptide transport system permease protein OppC</fullName>
    </recommendedName>
</protein>
<dbReference type="GO" id="GO:0015031">
    <property type="term" value="P:protein transport"/>
    <property type="evidence" value="ECO:0007669"/>
    <property type="project" value="UniProtKB-KW"/>
</dbReference>
<evidence type="ECO:0000256" key="11">
    <source>
        <dbReference type="ARBA" id="ARBA00072251"/>
    </source>
</evidence>
<keyword evidence="5 12" id="KW-0812">Transmembrane</keyword>
<evidence type="ECO:0000256" key="4">
    <source>
        <dbReference type="ARBA" id="ARBA00022519"/>
    </source>
</evidence>
<keyword evidence="7" id="KW-0653">Protein transport</keyword>
<comment type="caution">
    <text evidence="16">The sequence shown here is derived from an EMBL/GenBank/DDBJ whole genome shotgun (WGS) entry which is preliminary data.</text>
</comment>
<comment type="subcellular location">
    <subcellularLocation>
        <location evidence="1">Cell inner membrane</location>
        <topology evidence="1">Multi-pass membrane protein</topology>
    </subcellularLocation>
    <subcellularLocation>
        <location evidence="12">Cell membrane</location>
        <topology evidence="12">Multi-pass membrane protein</topology>
    </subcellularLocation>
</comment>
<evidence type="ECO:0000259" key="14">
    <source>
        <dbReference type="PROSITE" id="PS50928"/>
    </source>
</evidence>
<dbReference type="SUPFAM" id="SSF161098">
    <property type="entry name" value="MetI-like"/>
    <property type="match status" value="1"/>
</dbReference>
<dbReference type="Proteomes" id="UP000345527">
    <property type="component" value="Unassembled WGS sequence"/>
</dbReference>
<feature type="transmembrane region" description="Helical" evidence="12">
    <location>
        <begin position="274"/>
        <end position="295"/>
    </location>
</feature>
<dbReference type="GO" id="GO:0005886">
    <property type="term" value="C:plasma membrane"/>
    <property type="evidence" value="ECO:0007669"/>
    <property type="project" value="UniProtKB-SubCell"/>
</dbReference>
<evidence type="ECO:0000313" key="15">
    <source>
        <dbReference type="EMBL" id="KAA8820018.1"/>
    </source>
</evidence>
<feature type="transmembrane region" description="Helical" evidence="12">
    <location>
        <begin position="45"/>
        <end position="70"/>
    </location>
</feature>
<dbReference type="PANTHER" id="PTHR43386:SF2">
    <property type="entry name" value="OLIGOPEPTIDE TRANSPORT SYSTEM PERMEASE PROTEIN OPPC"/>
    <property type="match status" value="1"/>
</dbReference>
<dbReference type="OrthoDB" id="6637947at2"/>
<keyword evidence="9 12" id="KW-0472">Membrane</keyword>
<evidence type="ECO:0000256" key="3">
    <source>
        <dbReference type="ARBA" id="ARBA00022475"/>
    </source>
</evidence>
<feature type="transmembrane region" description="Helical" evidence="12">
    <location>
        <begin position="140"/>
        <end position="164"/>
    </location>
</feature>
<keyword evidence="3" id="KW-1003">Cell membrane</keyword>
<dbReference type="PANTHER" id="PTHR43386">
    <property type="entry name" value="OLIGOPEPTIDE TRANSPORT SYSTEM PERMEASE PROTEIN APPC"/>
    <property type="match status" value="1"/>
</dbReference>
<evidence type="ECO:0000256" key="10">
    <source>
        <dbReference type="ARBA" id="ARBA00024202"/>
    </source>
</evidence>
<dbReference type="EMBL" id="RZNZ01000009">
    <property type="protein sequence ID" value="KAA8820018.1"/>
    <property type="molecule type" value="Genomic_DNA"/>
</dbReference>
<comment type="similarity">
    <text evidence="10">Belongs to the binding-protein-dependent transport system permease family. OppBC subfamily.</text>
</comment>
<dbReference type="GO" id="GO:0015833">
    <property type="term" value="P:peptide transport"/>
    <property type="evidence" value="ECO:0007669"/>
    <property type="project" value="UniProtKB-KW"/>
</dbReference>
<dbReference type="AlphaFoldDB" id="A0A5J5DUI7"/>
<dbReference type="GO" id="GO:0055085">
    <property type="term" value="P:transmembrane transport"/>
    <property type="evidence" value="ECO:0007669"/>
    <property type="project" value="InterPro"/>
</dbReference>
<feature type="transmembrane region" description="Helical" evidence="12">
    <location>
        <begin position="170"/>
        <end position="189"/>
    </location>
</feature>
<keyword evidence="18" id="KW-1185">Reference proteome</keyword>
<feature type="transmembrane region" description="Helical" evidence="12">
    <location>
        <begin position="109"/>
        <end position="133"/>
    </location>
</feature>
<dbReference type="Pfam" id="PF12911">
    <property type="entry name" value="OppC_N"/>
    <property type="match status" value="1"/>
</dbReference>
<evidence type="ECO:0000313" key="18">
    <source>
        <dbReference type="Proteomes" id="UP000374630"/>
    </source>
</evidence>
<evidence type="ECO:0000256" key="13">
    <source>
        <dbReference type="SAM" id="MobiDB-lite"/>
    </source>
</evidence>
<keyword evidence="8 12" id="KW-1133">Transmembrane helix</keyword>
<evidence type="ECO:0000256" key="8">
    <source>
        <dbReference type="ARBA" id="ARBA00022989"/>
    </source>
</evidence>
<reference evidence="17 18" key="1">
    <citation type="journal article" date="2019" name="Syst. Appl. Microbiol.">
        <title>Characterization of Bifidobacterium species in feaces of the Egyptian fruit bat: Description of B. vespertilionis sp. nov. and B. rousetti sp. nov.</title>
        <authorList>
            <person name="Modesto M."/>
            <person name="Satti M."/>
            <person name="Watanabe K."/>
            <person name="Puglisi E."/>
            <person name="Morelli L."/>
            <person name="Huang C.-H."/>
            <person name="Liou J.-S."/>
            <person name="Miyashita M."/>
            <person name="Tamura T."/>
            <person name="Saito S."/>
            <person name="Mori K."/>
            <person name="Huang L."/>
            <person name="Sciavilla P."/>
            <person name="Sandri C."/>
            <person name="Spiezio C."/>
            <person name="Vitali F."/>
            <person name="Cavalieri D."/>
            <person name="Perpetuini G."/>
            <person name="Tofalo R."/>
            <person name="Bonetti A."/>
            <person name="Arita M."/>
            <person name="Mattarelli P."/>
        </authorList>
    </citation>
    <scope>NUCLEOTIDE SEQUENCE [LARGE SCALE GENOMIC DNA]</scope>
    <source>
        <strain evidence="15 18">RST16</strain>
        <strain evidence="16 17">RST8</strain>
    </source>
</reference>
<name>A0A5J5DUI7_9BIFI</name>
<dbReference type="Proteomes" id="UP000374630">
    <property type="component" value="Unassembled WGS sequence"/>
</dbReference>
<evidence type="ECO:0000313" key="16">
    <source>
        <dbReference type="EMBL" id="KAA8823750.1"/>
    </source>
</evidence>
<dbReference type="EMBL" id="RZOA01000006">
    <property type="protein sequence ID" value="KAA8823750.1"/>
    <property type="molecule type" value="Genomic_DNA"/>
</dbReference>
<evidence type="ECO:0000256" key="9">
    <source>
        <dbReference type="ARBA" id="ARBA00023136"/>
    </source>
</evidence>
<evidence type="ECO:0000256" key="7">
    <source>
        <dbReference type="ARBA" id="ARBA00022927"/>
    </source>
</evidence>
<evidence type="ECO:0000256" key="6">
    <source>
        <dbReference type="ARBA" id="ARBA00022856"/>
    </source>
</evidence>
<dbReference type="RefSeq" id="WP_150353693.1">
    <property type="nucleotide sequence ID" value="NZ_RZNZ01000009.1"/>
</dbReference>
<evidence type="ECO:0000313" key="17">
    <source>
        <dbReference type="Proteomes" id="UP000345527"/>
    </source>
</evidence>
<keyword evidence="4" id="KW-0997">Cell inner membrane</keyword>
<evidence type="ECO:0000256" key="12">
    <source>
        <dbReference type="RuleBase" id="RU363032"/>
    </source>
</evidence>
<keyword evidence="2 12" id="KW-0813">Transport</keyword>
<gene>
    <name evidence="16" type="ORF">EM848_04225</name>
    <name evidence="15" type="ORF">EMO90_07355</name>
</gene>
<dbReference type="CDD" id="cd06261">
    <property type="entry name" value="TM_PBP2"/>
    <property type="match status" value="1"/>
</dbReference>
<evidence type="ECO:0000256" key="1">
    <source>
        <dbReference type="ARBA" id="ARBA00004429"/>
    </source>
</evidence>
<dbReference type="InterPro" id="IPR050366">
    <property type="entry name" value="BP-dependent_transpt_permease"/>
</dbReference>
<evidence type="ECO:0000256" key="5">
    <source>
        <dbReference type="ARBA" id="ARBA00022692"/>
    </source>
</evidence>
<dbReference type="Gene3D" id="1.10.3720.10">
    <property type="entry name" value="MetI-like"/>
    <property type="match status" value="1"/>
</dbReference>
<dbReference type="PROSITE" id="PS50928">
    <property type="entry name" value="ABC_TM1"/>
    <property type="match status" value="1"/>
</dbReference>
<proteinExistence type="inferred from homology"/>
<dbReference type="InterPro" id="IPR025966">
    <property type="entry name" value="OppC_N"/>
</dbReference>